<dbReference type="RefSeq" id="WP_254154039.1">
    <property type="nucleotide sequence ID" value="NZ_JAHESD010000025.1"/>
</dbReference>
<dbReference type="Gene3D" id="2.130.10.130">
    <property type="entry name" value="Integrin alpha, N-terminal"/>
    <property type="match status" value="4"/>
</dbReference>
<dbReference type="InterPro" id="IPR028994">
    <property type="entry name" value="Integrin_alpha_N"/>
</dbReference>
<evidence type="ECO:0000313" key="3">
    <source>
        <dbReference type="EMBL" id="MBT1704075.1"/>
    </source>
</evidence>
<dbReference type="InterPro" id="IPR027039">
    <property type="entry name" value="Crtac1"/>
</dbReference>
<keyword evidence="1" id="KW-0732">Signal</keyword>
<dbReference type="InterPro" id="IPR011519">
    <property type="entry name" value="UnbV_ASPIC"/>
</dbReference>
<dbReference type="Proteomes" id="UP000772618">
    <property type="component" value="Unassembled WGS sequence"/>
</dbReference>
<sequence length="1101" mass="122474">MDETHTDLSFRNEIVETEENNILTYEYTYNGGGIAVGDVNNDGLPDIYFSGNTVPNKLFLNKGGWKFKDVTQLASVAGRNDWKTGVTFVDINGDGWLDIYQCYSGNAPKEGFNRPVIADHPKRSNQLFINGGCEPGGVPVFVERAKDFGLDATGTFSTQAYFLDYDLDGDLDMFLLNHANMFYRSTVNVSKLRNLRHPYFGNKLYKNDNGKFIEISESANIHGSGLNFGLSASIADINIDGWPDIYVTNDYDEQDFCYINNRNGTFSEVSHKIFNHLSKFAMGSDVADINNDGLPEIFVADMLPEDNRRQKLLKGGDEFDKHSIFVDSGYHHQYMRNTLQLNRGFDSDTLPRFSEIAQMSGLSATDWSWAPLFADFDNDGLKDLFVTNGYLRDYTNLDFQKYTIHQEVQKANDNNHPLDLLASIQKIPTTKLKNYIFKNDDGIHFSNASEPWGLEKEAISNAAAYGDFDNDGDYDLVIGNLNDDVTILQNHQDKIQKNNYIKIRLIGKGANTQALGSKIVLSIDDGIKLTHEVYYTRGYQSSVEPVLTIGTGNASLINSVEVVWPDQSVSVLNNVSANQTLTLHQSDAVPERKITIQLKEKLLTDITEKSHVGFTHQENVYVDFKHQKLLPYQLSRLGGKLAIGDVNNDGNDDVFFGGAHRSQSRLFLGIDGGAFQEAPGKPWEAERYYEDVDAAFFDADGDHNVDLYVLSGGSEFELGDPLYQDRLYKGDGKGGFQRLGDALPNETASGSCVIAADFDKDGDIDLFVGNRLVPGLYPASPKSVILRNDTKDGKILFTDVTKQYAEPLLKAGMVTSAVWADVNKDSWPDLVLVGDWMPVRIFQNNNGKGFTEITKDEGLADSNGWWTTVFAGDVDNDGDLDLLAGNAGRNMQIKASSKEPVSLYAQDINNDASIEPVLCYFNQGKSYPLPSRDELLEQVPTLKKRFTSYALYADATINDIVGEQHLAKSFVLQANTFESVWLENNGQGKFQIRPLPPMAQLSCLQGFVQTDVDGDAIDEVLAVGNFYPYRVQLGQSDASKGLLLKFREGSVTEYKSDHLLSLSGDIRDIGLLKSKNSPIRIVVSRNNDAASVYKVKDGFKK</sequence>
<gene>
    <name evidence="3" type="ORF">KK060_12350</name>
</gene>
<name>A0ABS5VTB0_9BACT</name>
<evidence type="ECO:0000256" key="1">
    <source>
        <dbReference type="ARBA" id="ARBA00022729"/>
    </source>
</evidence>
<reference evidence="3 4" key="1">
    <citation type="submission" date="2021-05" db="EMBL/GenBank/DDBJ databases">
        <title>A Polyphasic approach of four new species of the genus Ohtaekwangia: Ohtaekwangia histidinii sp. nov., Ohtaekwangia cretensis sp. nov., Ohtaekwangia indiensis sp. nov., Ohtaekwangia reichenbachii sp. nov. from diverse environment.</title>
        <authorList>
            <person name="Octaviana S."/>
        </authorList>
    </citation>
    <scope>NUCLEOTIDE SEQUENCE [LARGE SCALE GENOMIC DNA]</scope>
    <source>
        <strain evidence="3 4">PWU20</strain>
    </source>
</reference>
<dbReference type="InterPro" id="IPR013517">
    <property type="entry name" value="FG-GAP"/>
</dbReference>
<keyword evidence="4" id="KW-1185">Reference proteome</keyword>
<evidence type="ECO:0000259" key="2">
    <source>
        <dbReference type="Pfam" id="PF07593"/>
    </source>
</evidence>
<feature type="domain" description="ASPIC/UnbV" evidence="2">
    <location>
        <begin position="514"/>
        <end position="582"/>
    </location>
</feature>
<accession>A0ABS5VTB0</accession>
<dbReference type="Pfam" id="PF13517">
    <property type="entry name" value="FG-GAP_3"/>
    <property type="match status" value="4"/>
</dbReference>
<dbReference type="PANTHER" id="PTHR16026:SF0">
    <property type="entry name" value="CARTILAGE ACIDIC PROTEIN 1"/>
    <property type="match status" value="1"/>
</dbReference>
<dbReference type="EMBL" id="JAHESD010000025">
    <property type="protein sequence ID" value="MBT1704075.1"/>
    <property type="molecule type" value="Genomic_DNA"/>
</dbReference>
<dbReference type="SUPFAM" id="SSF69318">
    <property type="entry name" value="Integrin alpha N-terminal domain"/>
    <property type="match status" value="2"/>
</dbReference>
<dbReference type="PANTHER" id="PTHR16026">
    <property type="entry name" value="CARTILAGE ACIDIC PROTEIN 1"/>
    <property type="match status" value="1"/>
</dbReference>
<evidence type="ECO:0000313" key="4">
    <source>
        <dbReference type="Proteomes" id="UP000772618"/>
    </source>
</evidence>
<proteinExistence type="predicted"/>
<comment type="caution">
    <text evidence="3">The sequence shown here is derived from an EMBL/GenBank/DDBJ whole genome shotgun (WGS) entry which is preliminary data.</text>
</comment>
<protein>
    <submittedName>
        <fullName evidence="3">VCBS repeat-containing protein</fullName>
    </submittedName>
</protein>
<organism evidence="3 4">
    <name type="scientific">Chryseosolibacter indicus</name>
    <dbReference type="NCBI Taxonomy" id="2782351"/>
    <lineage>
        <taxon>Bacteria</taxon>
        <taxon>Pseudomonadati</taxon>
        <taxon>Bacteroidota</taxon>
        <taxon>Cytophagia</taxon>
        <taxon>Cytophagales</taxon>
        <taxon>Chryseotaleaceae</taxon>
        <taxon>Chryseosolibacter</taxon>
    </lineage>
</organism>
<dbReference type="Pfam" id="PF07593">
    <property type="entry name" value="UnbV_ASPIC"/>
    <property type="match status" value="1"/>
</dbReference>